<dbReference type="EMBL" id="SDEE01000013">
    <property type="protein sequence ID" value="RXW24845.1"/>
    <property type="molecule type" value="Genomic_DNA"/>
</dbReference>
<reference evidence="1 2" key="1">
    <citation type="submission" date="2019-01" db="EMBL/GenBank/DDBJ databases">
        <title>Draft genome sequence of Psathyrella aberdarensis IHI B618.</title>
        <authorList>
            <person name="Buettner E."/>
            <person name="Kellner H."/>
        </authorList>
    </citation>
    <scope>NUCLEOTIDE SEQUENCE [LARGE SCALE GENOMIC DNA]</scope>
    <source>
        <strain evidence="1 2">IHI B618</strain>
    </source>
</reference>
<sequence>MDETSAATINVTVSARNITIMNTIQASLGIATVVNLPEEDVTTLTITVLPSNPVPFKLFSLIITTPLNA</sequence>
<proteinExistence type="predicted"/>
<name>A0A4Q2E0K1_9AGAR</name>
<evidence type="ECO:0000313" key="1">
    <source>
        <dbReference type="EMBL" id="RXW24845.1"/>
    </source>
</evidence>
<dbReference type="STRING" id="2316362.A0A4Q2E0K1"/>
<dbReference type="Proteomes" id="UP000290288">
    <property type="component" value="Unassembled WGS sequence"/>
</dbReference>
<organism evidence="1 2">
    <name type="scientific">Candolleomyces aberdarensis</name>
    <dbReference type="NCBI Taxonomy" id="2316362"/>
    <lineage>
        <taxon>Eukaryota</taxon>
        <taxon>Fungi</taxon>
        <taxon>Dikarya</taxon>
        <taxon>Basidiomycota</taxon>
        <taxon>Agaricomycotina</taxon>
        <taxon>Agaricomycetes</taxon>
        <taxon>Agaricomycetidae</taxon>
        <taxon>Agaricales</taxon>
        <taxon>Agaricineae</taxon>
        <taxon>Psathyrellaceae</taxon>
        <taxon>Candolleomyces</taxon>
    </lineage>
</organism>
<protein>
    <submittedName>
        <fullName evidence="1">Uncharacterized protein</fullName>
    </submittedName>
</protein>
<keyword evidence="2" id="KW-1185">Reference proteome</keyword>
<dbReference type="OrthoDB" id="3267422at2759"/>
<dbReference type="AlphaFoldDB" id="A0A4Q2E0K1"/>
<gene>
    <name evidence="1" type="ORF">EST38_g1000</name>
</gene>
<evidence type="ECO:0000313" key="2">
    <source>
        <dbReference type="Proteomes" id="UP000290288"/>
    </source>
</evidence>
<accession>A0A4Q2E0K1</accession>
<comment type="caution">
    <text evidence="1">The sequence shown here is derived from an EMBL/GenBank/DDBJ whole genome shotgun (WGS) entry which is preliminary data.</text>
</comment>